<evidence type="ECO:0000313" key="2">
    <source>
        <dbReference type="Proteomes" id="UP000030002"/>
    </source>
</evidence>
<dbReference type="AlphaFoldDB" id="A0A0A0JD11"/>
<sequence>MALGQEAMQWAEQQGLHRFDYLRGPGSHKSELGCLPQTDVSFLRESTVSGQLIRLREEEQHPVRSVARWIIKGVRPS</sequence>
<keyword evidence="2" id="KW-1185">Reference proteome</keyword>
<name>A0A0A0JD11_9MICO</name>
<organism evidence="1 2">
    <name type="scientific">Knoellia sinensis KCTC 19936</name>
    <dbReference type="NCBI Taxonomy" id="1385520"/>
    <lineage>
        <taxon>Bacteria</taxon>
        <taxon>Bacillati</taxon>
        <taxon>Actinomycetota</taxon>
        <taxon>Actinomycetes</taxon>
        <taxon>Micrococcales</taxon>
        <taxon>Intrasporangiaceae</taxon>
        <taxon>Knoellia</taxon>
    </lineage>
</organism>
<protein>
    <submittedName>
        <fullName evidence="1">Uncharacterized protein</fullName>
    </submittedName>
</protein>
<dbReference type="Proteomes" id="UP000030002">
    <property type="component" value="Unassembled WGS sequence"/>
</dbReference>
<dbReference type="EMBL" id="AVPJ01000001">
    <property type="protein sequence ID" value="KGN35008.1"/>
    <property type="molecule type" value="Genomic_DNA"/>
</dbReference>
<evidence type="ECO:0000313" key="1">
    <source>
        <dbReference type="EMBL" id="KGN35008.1"/>
    </source>
</evidence>
<gene>
    <name evidence="1" type="ORF">N802_01135</name>
</gene>
<comment type="caution">
    <text evidence="1">The sequence shown here is derived from an EMBL/GenBank/DDBJ whole genome shotgun (WGS) entry which is preliminary data.</text>
</comment>
<accession>A0A0A0JD11</accession>
<proteinExistence type="predicted"/>
<reference evidence="1 2" key="1">
    <citation type="submission" date="2013-08" db="EMBL/GenBank/DDBJ databases">
        <title>The genome sequence of Knoellia sinensis.</title>
        <authorList>
            <person name="Zhu W."/>
            <person name="Wang G."/>
        </authorList>
    </citation>
    <scope>NUCLEOTIDE SEQUENCE [LARGE SCALE GENOMIC DNA]</scope>
    <source>
        <strain evidence="1 2">KCTC 19936</strain>
    </source>
</reference>